<dbReference type="Gene3D" id="2.40.50.100">
    <property type="match status" value="1"/>
</dbReference>
<dbReference type="GO" id="GO:0030313">
    <property type="term" value="C:cell envelope"/>
    <property type="evidence" value="ECO:0007669"/>
    <property type="project" value="UniProtKB-SubCell"/>
</dbReference>
<dbReference type="SUPFAM" id="SSF111369">
    <property type="entry name" value="HlyD-like secretion proteins"/>
    <property type="match status" value="1"/>
</dbReference>
<evidence type="ECO:0000256" key="2">
    <source>
        <dbReference type="ARBA" id="ARBA00023054"/>
    </source>
</evidence>
<evidence type="ECO:0000256" key="1">
    <source>
        <dbReference type="ARBA" id="ARBA00004196"/>
    </source>
</evidence>
<evidence type="ECO:0000256" key="4">
    <source>
        <dbReference type="SAM" id="Phobius"/>
    </source>
</evidence>
<organism evidence="6 7">
    <name type="scientific">Phocaeicola barnesiae</name>
    <dbReference type="NCBI Taxonomy" id="376804"/>
    <lineage>
        <taxon>Bacteria</taxon>
        <taxon>Pseudomonadati</taxon>
        <taxon>Bacteroidota</taxon>
        <taxon>Bacteroidia</taxon>
        <taxon>Bacteroidales</taxon>
        <taxon>Bacteroidaceae</taxon>
        <taxon>Phocaeicola</taxon>
    </lineage>
</organism>
<dbReference type="Gene3D" id="2.40.30.170">
    <property type="match status" value="1"/>
</dbReference>
<dbReference type="Proteomes" id="UP001204579">
    <property type="component" value="Unassembled WGS sequence"/>
</dbReference>
<dbReference type="RefSeq" id="WP_235301577.1">
    <property type="nucleotide sequence ID" value="NZ_CALULB010000024.1"/>
</dbReference>
<feature type="coiled-coil region" evidence="3">
    <location>
        <begin position="110"/>
        <end position="149"/>
    </location>
</feature>
<protein>
    <submittedName>
        <fullName evidence="6">HlyD family efflux transporter periplasmic adaptor subunit</fullName>
    </submittedName>
</protein>
<keyword evidence="2 3" id="KW-0175">Coiled coil</keyword>
<keyword evidence="4" id="KW-0812">Transmembrane</keyword>
<feature type="domain" description="Multidrug resistance protein MdtA-like C-terminal permuted SH3" evidence="5">
    <location>
        <begin position="359"/>
        <end position="405"/>
    </location>
</feature>
<dbReference type="Gene3D" id="1.10.287.470">
    <property type="entry name" value="Helix hairpin bin"/>
    <property type="match status" value="1"/>
</dbReference>
<evidence type="ECO:0000256" key="3">
    <source>
        <dbReference type="SAM" id="Coils"/>
    </source>
</evidence>
<sequence length="415" mass="47945">MDIKLEKKPWYIRYRYSLIGGIVLLAGLIYVIVLAAGPRRLRIKLENVQTAEVRHADFLEYVDVEGIVQPIMTIIVNTREEGNVHRIVAEEGRLMKQGDTILVLTNPNLMRDIEDQQDEWEKQRISYREKELEMEQKSLTLKQQTLEAEYELNKIRKSYALEKEEYTMGIRSKAQLEVSEDEFNYKTASTRLKLQSLRSDSAMTVIRKELLRNDLEREYKKMERSQNRVEELVVRAPVDGQLSFVKVTPGQKVGAGENIAEVKVMDQFKIHTSLSEYYIDRVTTGLPATISYQNRKYPLKVTKVVPEVKDRMFEVDLVFTDSLPENVRLGKSFRVQIELGQPEKALVVSRGNFYQQTGGNWIYKLNADKTRAVKVPITIGRQNPVQYEITEGLQPGDWVITTGYDNFGDAEELVL</sequence>
<dbReference type="EMBL" id="JANRHJ010000006">
    <property type="protein sequence ID" value="MCR8873597.1"/>
    <property type="molecule type" value="Genomic_DNA"/>
</dbReference>
<gene>
    <name evidence="6" type="ORF">NW209_06165</name>
</gene>
<evidence type="ECO:0000313" key="6">
    <source>
        <dbReference type="EMBL" id="MCR8873597.1"/>
    </source>
</evidence>
<dbReference type="PANTHER" id="PTHR32347">
    <property type="entry name" value="EFFLUX SYSTEM COMPONENT YKNX-RELATED"/>
    <property type="match status" value="1"/>
</dbReference>
<comment type="caution">
    <text evidence="6">The sequence shown here is derived from an EMBL/GenBank/DDBJ whole genome shotgun (WGS) entry which is preliminary data.</text>
</comment>
<evidence type="ECO:0000313" key="7">
    <source>
        <dbReference type="Proteomes" id="UP001204579"/>
    </source>
</evidence>
<name>A0AAW5MZZ2_9BACT</name>
<feature type="coiled-coil region" evidence="3">
    <location>
        <begin position="205"/>
        <end position="235"/>
    </location>
</feature>
<keyword evidence="4" id="KW-0472">Membrane</keyword>
<accession>A0AAW5MZZ2</accession>
<dbReference type="Pfam" id="PF25967">
    <property type="entry name" value="RND-MFP_C"/>
    <property type="match status" value="1"/>
</dbReference>
<comment type="subcellular location">
    <subcellularLocation>
        <location evidence="1">Cell envelope</location>
    </subcellularLocation>
</comment>
<dbReference type="PANTHER" id="PTHR32347:SF23">
    <property type="entry name" value="BLL5650 PROTEIN"/>
    <property type="match status" value="1"/>
</dbReference>
<dbReference type="InterPro" id="IPR058627">
    <property type="entry name" value="MdtA-like_C"/>
</dbReference>
<evidence type="ECO:0000259" key="5">
    <source>
        <dbReference type="Pfam" id="PF25967"/>
    </source>
</evidence>
<reference evidence="6 7" key="1">
    <citation type="submission" date="2022-08" db="EMBL/GenBank/DDBJ databases">
        <authorList>
            <person name="Zeman M."/>
            <person name="Kubasova T."/>
        </authorList>
    </citation>
    <scope>NUCLEOTIDE SEQUENCE [LARGE SCALE GENOMIC DNA]</scope>
    <source>
        <strain evidence="6 7">ET62</strain>
    </source>
</reference>
<keyword evidence="4" id="KW-1133">Transmembrane helix</keyword>
<keyword evidence="7" id="KW-1185">Reference proteome</keyword>
<feature type="transmembrane region" description="Helical" evidence="4">
    <location>
        <begin position="16"/>
        <end position="36"/>
    </location>
</feature>
<dbReference type="Gene3D" id="2.40.420.20">
    <property type="match status" value="1"/>
</dbReference>
<proteinExistence type="predicted"/>
<dbReference type="AlphaFoldDB" id="A0AAW5MZZ2"/>
<dbReference type="InterPro" id="IPR050465">
    <property type="entry name" value="UPF0194_transport"/>
</dbReference>